<feature type="chain" id="PRO_5018058637" description="Secreted protein" evidence="1">
    <location>
        <begin position="16"/>
        <end position="145"/>
    </location>
</feature>
<dbReference type="InterPro" id="IPR029033">
    <property type="entry name" value="His_PPase_superfam"/>
</dbReference>
<evidence type="ECO:0000313" key="3">
    <source>
        <dbReference type="Proteomes" id="UP000270094"/>
    </source>
</evidence>
<dbReference type="Proteomes" id="UP000270094">
    <property type="component" value="Unassembled WGS sequence"/>
</dbReference>
<dbReference type="OrthoDB" id="258392at2759"/>
<keyword evidence="1" id="KW-0732">Signal</keyword>
<gene>
    <name evidence="2" type="ORF">SVUK_LOCUS8761</name>
</gene>
<organism evidence="2 3">
    <name type="scientific">Strongylus vulgaris</name>
    <name type="common">Blood worm</name>
    <dbReference type="NCBI Taxonomy" id="40348"/>
    <lineage>
        <taxon>Eukaryota</taxon>
        <taxon>Metazoa</taxon>
        <taxon>Ecdysozoa</taxon>
        <taxon>Nematoda</taxon>
        <taxon>Chromadorea</taxon>
        <taxon>Rhabditida</taxon>
        <taxon>Rhabditina</taxon>
        <taxon>Rhabditomorpha</taxon>
        <taxon>Strongyloidea</taxon>
        <taxon>Strongylidae</taxon>
        <taxon>Strongylus</taxon>
    </lineage>
</organism>
<sequence length="145" mass="16683">MKLLIFLGLSHVVHTELVFVAGLWTHGDVAPSYIPYPNDLNDEPSWPRGFGALTNVCFSHHIIQRNQKDVQHRPMAEKKIRGGHPFSLTRPTTKSGEQLRSVNRDPQLPEICERQCSVKFHPKLTTKRMRFKSGRVVEKRTFITL</sequence>
<dbReference type="Gene3D" id="3.40.50.1240">
    <property type="entry name" value="Phosphoglycerate mutase-like"/>
    <property type="match status" value="1"/>
</dbReference>
<name>A0A3P7J0F1_STRVU</name>
<evidence type="ECO:0000256" key="1">
    <source>
        <dbReference type="SAM" id="SignalP"/>
    </source>
</evidence>
<proteinExistence type="predicted"/>
<dbReference type="AlphaFoldDB" id="A0A3P7J0F1"/>
<accession>A0A3P7J0F1</accession>
<feature type="signal peptide" evidence="1">
    <location>
        <begin position="1"/>
        <end position="15"/>
    </location>
</feature>
<keyword evidence="3" id="KW-1185">Reference proteome</keyword>
<dbReference type="GO" id="GO:0016791">
    <property type="term" value="F:phosphatase activity"/>
    <property type="evidence" value="ECO:0007669"/>
    <property type="project" value="UniProtKB-ARBA"/>
</dbReference>
<evidence type="ECO:0008006" key="4">
    <source>
        <dbReference type="Google" id="ProtNLM"/>
    </source>
</evidence>
<protein>
    <recommendedName>
        <fullName evidence="4">Secreted protein</fullName>
    </recommendedName>
</protein>
<evidence type="ECO:0000313" key="2">
    <source>
        <dbReference type="EMBL" id="VDM73763.1"/>
    </source>
</evidence>
<dbReference type="EMBL" id="UYYB01032303">
    <property type="protein sequence ID" value="VDM73763.1"/>
    <property type="molecule type" value="Genomic_DNA"/>
</dbReference>
<reference evidence="2 3" key="1">
    <citation type="submission" date="2018-11" db="EMBL/GenBank/DDBJ databases">
        <authorList>
            <consortium name="Pathogen Informatics"/>
        </authorList>
    </citation>
    <scope>NUCLEOTIDE SEQUENCE [LARGE SCALE GENOMIC DNA]</scope>
</reference>